<dbReference type="AlphaFoldDB" id="A0A5C2RWX4"/>
<dbReference type="Pfam" id="PF17667">
    <property type="entry name" value="Pkinase_fungal"/>
    <property type="match status" value="1"/>
</dbReference>
<sequence length="388" mass="44195">VERQITTYVESALHYQHRAAMFFLLVHGNRLRVTRWDRSGISTESFKYTSERARLRDVLWDFSRLDAGQQGFDTTAILLTPDSNEYKLMDDLKVDHAGTDLSEAEGTIVTKAQEHYTFRFAREAFAQSIAKGFPRYRLTVPAGNEERRFLVGEPTVTVAPGITGRGTRGFVAWDVAGRRFTFLKDAWRHHLQKVSTEGQALRDLHSAGVENTPTCVCDAELQDMTKIREALADEPAVEDFKHEKNVSKFRHYRIVVEEVCLPLKRFTTGKQLISIMRDCVKAHEGAATKAKIMHCDISNWNILICPRVEPDEKGVLRVKWRGILVDWELSNPIVSEDNAATAPPVVRAGTFMFSSAHILDNPEQPFRIADELESIFHVTLYNALRHLR</sequence>
<accession>A0A5C2RWX4</accession>
<name>A0A5C2RWX4_9APHY</name>
<keyword evidence="3" id="KW-1185">Reference proteome</keyword>
<dbReference type="PANTHER" id="PTHR38248">
    <property type="entry name" value="FUNK1 6"/>
    <property type="match status" value="1"/>
</dbReference>
<feature type="non-terminal residue" evidence="2">
    <location>
        <position position="388"/>
    </location>
</feature>
<dbReference type="InterPro" id="IPR040976">
    <property type="entry name" value="Pkinase_fungal"/>
</dbReference>
<protein>
    <recommendedName>
        <fullName evidence="1">Fungal-type protein kinase domain-containing protein</fullName>
    </recommendedName>
</protein>
<evidence type="ECO:0000313" key="2">
    <source>
        <dbReference type="EMBL" id="RPD55650.1"/>
    </source>
</evidence>
<feature type="domain" description="Fungal-type protein kinase" evidence="1">
    <location>
        <begin position="4"/>
        <end position="381"/>
    </location>
</feature>
<dbReference type="Proteomes" id="UP000313359">
    <property type="component" value="Unassembled WGS sequence"/>
</dbReference>
<organism evidence="2 3">
    <name type="scientific">Lentinus tigrinus ALCF2SS1-6</name>
    <dbReference type="NCBI Taxonomy" id="1328759"/>
    <lineage>
        <taxon>Eukaryota</taxon>
        <taxon>Fungi</taxon>
        <taxon>Dikarya</taxon>
        <taxon>Basidiomycota</taxon>
        <taxon>Agaricomycotina</taxon>
        <taxon>Agaricomycetes</taxon>
        <taxon>Polyporales</taxon>
        <taxon>Polyporaceae</taxon>
        <taxon>Lentinus</taxon>
    </lineage>
</organism>
<dbReference type="InterPro" id="IPR011009">
    <property type="entry name" value="Kinase-like_dom_sf"/>
</dbReference>
<evidence type="ECO:0000259" key="1">
    <source>
        <dbReference type="Pfam" id="PF17667"/>
    </source>
</evidence>
<dbReference type="SUPFAM" id="SSF56112">
    <property type="entry name" value="Protein kinase-like (PK-like)"/>
    <property type="match status" value="1"/>
</dbReference>
<reference evidence="2" key="1">
    <citation type="journal article" date="2018" name="Genome Biol. Evol.">
        <title>Genomics and development of Lentinus tigrinus, a white-rot wood-decaying mushroom with dimorphic fruiting bodies.</title>
        <authorList>
            <person name="Wu B."/>
            <person name="Xu Z."/>
            <person name="Knudson A."/>
            <person name="Carlson A."/>
            <person name="Chen N."/>
            <person name="Kovaka S."/>
            <person name="LaButti K."/>
            <person name="Lipzen A."/>
            <person name="Pennachio C."/>
            <person name="Riley R."/>
            <person name="Schakwitz W."/>
            <person name="Umezawa K."/>
            <person name="Ohm R.A."/>
            <person name="Grigoriev I.V."/>
            <person name="Nagy L.G."/>
            <person name="Gibbons J."/>
            <person name="Hibbett D."/>
        </authorList>
    </citation>
    <scope>NUCLEOTIDE SEQUENCE [LARGE SCALE GENOMIC DNA]</scope>
    <source>
        <strain evidence="2">ALCF2SS1-6</strain>
    </source>
</reference>
<dbReference type="OrthoDB" id="2755887at2759"/>
<evidence type="ECO:0000313" key="3">
    <source>
        <dbReference type="Proteomes" id="UP000313359"/>
    </source>
</evidence>
<dbReference type="EMBL" id="ML122293">
    <property type="protein sequence ID" value="RPD55650.1"/>
    <property type="molecule type" value="Genomic_DNA"/>
</dbReference>
<feature type="non-terminal residue" evidence="2">
    <location>
        <position position="1"/>
    </location>
</feature>
<proteinExistence type="predicted"/>
<dbReference type="PANTHER" id="PTHR38248:SF2">
    <property type="entry name" value="FUNK1 11"/>
    <property type="match status" value="1"/>
</dbReference>
<gene>
    <name evidence="2" type="ORF">L227DRAFT_481984</name>
</gene>